<dbReference type="InterPro" id="IPR004045">
    <property type="entry name" value="Glutathione_S-Trfase_N"/>
</dbReference>
<dbReference type="Pfam" id="PF00043">
    <property type="entry name" value="GST_C"/>
    <property type="match status" value="1"/>
</dbReference>
<dbReference type="PROSITE" id="PS50405">
    <property type="entry name" value="GST_CTER"/>
    <property type="match status" value="1"/>
</dbReference>
<dbReference type="Proteomes" id="UP000013243">
    <property type="component" value="Chromosome"/>
</dbReference>
<dbReference type="InterPro" id="IPR036249">
    <property type="entry name" value="Thioredoxin-like_sf"/>
</dbReference>
<dbReference type="InterPro" id="IPR004046">
    <property type="entry name" value="GST_C"/>
</dbReference>
<dbReference type="PANTHER" id="PTHR44051:SF8">
    <property type="entry name" value="GLUTATHIONE S-TRANSFERASE GSTA"/>
    <property type="match status" value="1"/>
</dbReference>
<dbReference type="PROSITE" id="PS50404">
    <property type="entry name" value="GST_NTER"/>
    <property type="match status" value="1"/>
</dbReference>
<dbReference type="SFLD" id="SFLDS00019">
    <property type="entry name" value="Glutathione_Transferase_(cytos"/>
    <property type="match status" value="1"/>
</dbReference>
<dbReference type="PANTHER" id="PTHR44051">
    <property type="entry name" value="GLUTATHIONE S-TRANSFERASE-RELATED"/>
    <property type="match status" value="1"/>
</dbReference>
<dbReference type="InterPro" id="IPR040079">
    <property type="entry name" value="Glutathione_S-Trfase"/>
</dbReference>
<organism evidence="3 4">
    <name type="scientific">Tritonibacter mobilis F1926</name>
    <dbReference type="NCBI Taxonomy" id="1265309"/>
    <lineage>
        <taxon>Bacteria</taxon>
        <taxon>Pseudomonadati</taxon>
        <taxon>Pseudomonadota</taxon>
        <taxon>Alphaproteobacteria</taxon>
        <taxon>Rhodobacterales</taxon>
        <taxon>Paracoccaceae</taxon>
        <taxon>Tritonibacter</taxon>
    </lineage>
</organism>
<dbReference type="EMBL" id="CP015230">
    <property type="protein sequence ID" value="ANP39191.1"/>
    <property type="molecule type" value="Genomic_DNA"/>
</dbReference>
<dbReference type="AlphaFoldDB" id="A0A1B0ZY32"/>
<dbReference type="SUPFAM" id="SSF47616">
    <property type="entry name" value="GST C-terminal domain-like"/>
    <property type="match status" value="1"/>
</dbReference>
<evidence type="ECO:0000313" key="4">
    <source>
        <dbReference type="Proteomes" id="UP000013243"/>
    </source>
</evidence>
<dbReference type="GO" id="GO:0016740">
    <property type="term" value="F:transferase activity"/>
    <property type="evidence" value="ECO:0007669"/>
    <property type="project" value="UniProtKB-KW"/>
</dbReference>
<evidence type="ECO:0000313" key="3">
    <source>
        <dbReference type="EMBL" id="ANP39191.1"/>
    </source>
</evidence>
<accession>A0A1B0ZY32</accession>
<evidence type="ECO:0000259" key="1">
    <source>
        <dbReference type="PROSITE" id="PS50404"/>
    </source>
</evidence>
<gene>
    <name evidence="3" type="ORF">K529_000265</name>
</gene>
<dbReference type="SUPFAM" id="SSF52833">
    <property type="entry name" value="Thioredoxin-like"/>
    <property type="match status" value="1"/>
</dbReference>
<proteinExistence type="predicted"/>
<feature type="domain" description="GST N-terminal" evidence="1">
    <location>
        <begin position="1"/>
        <end position="75"/>
    </location>
</feature>
<name>A0A1B0ZY32_9RHOB</name>
<dbReference type="InterPro" id="IPR036282">
    <property type="entry name" value="Glutathione-S-Trfase_C_sf"/>
</dbReference>
<dbReference type="STRING" id="1265309.K529_000265"/>
<sequence length="196" mass="21919">MYKVIGFPLTRTFRVLWALEELGQAYELTPAKPQSDEARAANPSGKIPVLIEAGESITDSMAIITYLADKHGALTAPAGTLARAKQDSITNMINDEMDATLWAAARHTFVLPEEHRVPEVKTSLRWEFSNSIKRVESRLTDEFIAGDQFTIADILLTHCLNWARGANFDVESEALLDYGKRMRARPAFQRVAELVK</sequence>
<dbReference type="GeneID" id="28248219"/>
<dbReference type="Gene3D" id="3.40.30.10">
    <property type="entry name" value="Glutaredoxin"/>
    <property type="match status" value="1"/>
</dbReference>
<dbReference type="CDD" id="cd03046">
    <property type="entry name" value="GST_N_GTT1_like"/>
    <property type="match status" value="1"/>
</dbReference>
<dbReference type="SFLD" id="SFLDG00358">
    <property type="entry name" value="Main_(cytGST)"/>
    <property type="match status" value="1"/>
</dbReference>
<dbReference type="Gene3D" id="1.20.1050.10">
    <property type="match status" value="1"/>
</dbReference>
<dbReference type="OrthoDB" id="9810080at2"/>
<evidence type="ECO:0000259" key="2">
    <source>
        <dbReference type="PROSITE" id="PS50405"/>
    </source>
</evidence>
<reference evidence="3 4" key="1">
    <citation type="journal article" date="2016" name="ISME J.">
        <title>Global occurrence and heterogeneity of the Roseobacter-clade species Ruegeria mobilis.</title>
        <authorList>
            <person name="Sonnenschein E."/>
            <person name="Gram L."/>
        </authorList>
    </citation>
    <scope>NUCLEOTIDE SEQUENCE [LARGE SCALE GENOMIC DNA]</scope>
    <source>
        <strain evidence="3 4">F1926</strain>
    </source>
</reference>
<dbReference type="InterPro" id="IPR010987">
    <property type="entry name" value="Glutathione-S-Trfase_C-like"/>
</dbReference>
<dbReference type="KEGG" id="rmb:K529_000265"/>
<keyword evidence="3" id="KW-0808">Transferase</keyword>
<protein>
    <submittedName>
        <fullName evidence="3">Glutathione S-transferase</fullName>
    </submittedName>
</protein>
<dbReference type="RefSeq" id="WP_005617109.1">
    <property type="nucleotide sequence ID" value="NZ_CP015230.1"/>
</dbReference>
<feature type="domain" description="GST C-terminal" evidence="2">
    <location>
        <begin position="79"/>
        <end position="196"/>
    </location>
</feature>
<dbReference type="Pfam" id="PF13417">
    <property type="entry name" value="GST_N_3"/>
    <property type="match status" value="1"/>
</dbReference>
<dbReference type="SFLD" id="SFLDG01150">
    <property type="entry name" value="Main.1:_Beta-like"/>
    <property type="match status" value="1"/>
</dbReference>